<dbReference type="Gene3D" id="3.30.1490.70">
    <property type="match status" value="1"/>
</dbReference>
<evidence type="ECO:0000259" key="5">
    <source>
        <dbReference type="PROSITE" id="PS50160"/>
    </source>
</evidence>
<dbReference type="EMBL" id="QEHR01000002">
    <property type="protein sequence ID" value="PVW16239.1"/>
    <property type="molecule type" value="Genomic_DNA"/>
</dbReference>
<evidence type="ECO:0000256" key="1">
    <source>
        <dbReference type="ARBA" id="ARBA00007572"/>
    </source>
</evidence>
<accession>A0A2U0I565</accession>
<comment type="caution">
    <text evidence="6">The sequence shown here is derived from an EMBL/GenBank/DDBJ whole genome shotgun (WGS) entry which is preliminary data.</text>
</comment>
<dbReference type="Pfam" id="PF01068">
    <property type="entry name" value="DNA_ligase_A_M"/>
    <property type="match status" value="1"/>
</dbReference>
<dbReference type="Gene3D" id="2.40.50.140">
    <property type="entry name" value="Nucleic acid-binding proteins"/>
    <property type="match status" value="1"/>
</dbReference>
<dbReference type="CDD" id="cd07971">
    <property type="entry name" value="OBF_DNA_ligase_LigD"/>
    <property type="match status" value="1"/>
</dbReference>
<dbReference type="SUPFAM" id="SSF50249">
    <property type="entry name" value="Nucleic acid-binding proteins"/>
    <property type="match status" value="1"/>
</dbReference>
<dbReference type="InterPro" id="IPR012310">
    <property type="entry name" value="DNA_ligase_ATP-dep_cent"/>
</dbReference>
<dbReference type="InterPro" id="IPR012309">
    <property type="entry name" value="DNA_ligase_ATP-dep_C"/>
</dbReference>
<dbReference type="InterPro" id="IPR016059">
    <property type="entry name" value="DNA_ligase_ATP-dep_CS"/>
</dbReference>
<dbReference type="InterPro" id="IPR050191">
    <property type="entry name" value="ATP-dep_DNA_ligase"/>
</dbReference>
<sequence length="335" mass="38892">MHTLKELLTKTEFEKATKAPLPDFAAPMLATLTDDYFDDPQWIYERKLDGMRCLIRIDKGKAQLFSRNENDLSASFPEIADALNAHKYPSLWLDGEIVAFKDNKTSFSKLQNRIHLTEEDKITATNTKVYLYLFDILHHNDYDVTEIPLKTRKKLLKQSLDWQDPIRYTPHRNEDGTDFLEEACQKGWEGIIAKDATASYVHGRSKKWLKFKCSKGQELVLGGFTEPQGERKGFGALLVGYYKEGKLQYAGKVGTGFDDAFLKTWRKKFDSIEQEESPFSNFNDTENGNNHWIKPKYVGEFAFTEWTKHNKLRHPRFLGMRNDKESNEVTKEKPQ</sequence>
<dbReference type="OrthoDB" id="9802472at2"/>
<comment type="catalytic activity">
    <reaction evidence="4">
        <text>ATP + (deoxyribonucleotide)n-3'-hydroxyl + 5'-phospho-(deoxyribonucleotide)m = (deoxyribonucleotide)n+m + AMP + diphosphate.</text>
        <dbReference type="EC" id="6.5.1.1"/>
    </reaction>
</comment>
<evidence type="ECO:0000313" key="7">
    <source>
        <dbReference type="Proteomes" id="UP000245962"/>
    </source>
</evidence>
<dbReference type="Proteomes" id="UP000245962">
    <property type="component" value="Unassembled WGS sequence"/>
</dbReference>
<dbReference type="SUPFAM" id="SSF56091">
    <property type="entry name" value="DNA ligase/mRNA capping enzyme, catalytic domain"/>
    <property type="match status" value="1"/>
</dbReference>
<dbReference type="PROSITE" id="PS00697">
    <property type="entry name" value="DNA_LIGASE_A1"/>
    <property type="match status" value="1"/>
</dbReference>
<dbReference type="InterPro" id="IPR012340">
    <property type="entry name" value="NA-bd_OB-fold"/>
</dbReference>
<evidence type="ECO:0000256" key="2">
    <source>
        <dbReference type="ARBA" id="ARBA00012727"/>
    </source>
</evidence>
<keyword evidence="3 6" id="KW-0436">Ligase</keyword>
<evidence type="ECO:0000256" key="3">
    <source>
        <dbReference type="ARBA" id="ARBA00022598"/>
    </source>
</evidence>
<dbReference type="GO" id="GO:0006310">
    <property type="term" value="P:DNA recombination"/>
    <property type="evidence" value="ECO:0007669"/>
    <property type="project" value="InterPro"/>
</dbReference>
<name>A0A2U0I565_9FLAO</name>
<dbReference type="InterPro" id="IPR014146">
    <property type="entry name" value="LigD_ligase_dom"/>
</dbReference>
<reference evidence="6 7" key="1">
    <citation type="submission" date="2018-04" db="EMBL/GenBank/DDBJ databases">
        <title>Marixanthomonas spongiae HN-E44 sp. nov., isolated from a marine sponge.</title>
        <authorList>
            <person name="Luo L."/>
            <person name="Zhuang L."/>
        </authorList>
    </citation>
    <scope>NUCLEOTIDE SEQUENCE [LARGE SCALE GENOMIC DNA]</scope>
    <source>
        <strain evidence="6 7">HN-E44</strain>
    </source>
</reference>
<proteinExistence type="inferred from homology"/>
<comment type="similarity">
    <text evidence="1">Belongs to the ATP-dependent DNA ligase family.</text>
</comment>
<dbReference type="GO" id="GO:0003910">
    <property type="term" value="F:DNA ligase (ATP) activity"/>
    <property type="evidence" value="ECO:0007669"/>
    <property type="project" value="UniProtKB-EC"/>
</dbReference>
<organism evidence="6 7">
    <name type="scientific">Marixanthomonas spongiae</name>
    <dbReference type="NCBI Taxonomy" id="2174845"/>
    <lineage>
        <taxon>Bacteria</taxon>
        <taxon>Pseudomonadati</taxon>
        <taxon>Bacteroidota</taxon>
        <taxon>Flavobacteriia</taxon>
        <taxon>Flavobacteriales</taxon>
        <taxon>Flavobacteriaceae</taxon>
        <taxon>Marixanthomonas</taxon>
    </lineage>
</organism>
<dbReference type="AlphaFoldDB" id="A0A2U0I565"/>
<evidence type="ECO:0000256" key="4">
    <source>
        <dbReference type="ARBA" id="ARBA00034003"/>
    </source>
</evidence>
<feature type="domain" description="ATP-dependent DNA ligase family profile" evidence="5">
    <location>
        <begin position="122"/>
        <end position="246"/>
    </location>
</feature>
<keyword evidence="7" id="KW-1185">Reference proteome</keyword>
<dbReference type="CDD" id="cd07906">
    <property type="entry name" value="Adenylation_DNA_ligase_LigD_LigC"/>
    <property type="match status" value="1"/>
</dbReference>
<dbReference type="PROSITE" id="PS50160">
    <property type="entry name" value="DNA_LIGASE_A3"/>
    <property type="match status" value="1"/>
</dbReference>
<evidence type="ECO:0000313" key="6">
    <source>
        <dbReference type="EMBL" id="PVW16239.1"/>
    </source>
</evidence>
<protein>
    <recommendedName>
        <fullName evidence="2">DNA ligase (ATP)</fullName>
        <ecNumber evidence="2">6.5.1.1</ecNumber>
    </recommendedName>
</protein>
<dbReference type="GO" id="GO:0005524">
    <property type="term" value="F:ATP binding"/>
    <property type="evidence" value="ECO:0007669"/>
    <property type="project" value="InterPro"/>
</dbReference>
<dbReference type="Gene3D" id="3.30.470.30">
    <property type="entry name" value="DNA ligase/mRNA capping enzyme"/>
    <property type="match status" value="1"/>
</dbReference>
<dbReference type="RefSeq" id="WP_116693257.1">
    <property type="nucleotide sequence ID" value="NZ_QEHR01000002.1"/>
</dbReference>
<dbReference type="PANTHER" id="PTHR45674:SF4">
    <property type="entry name" value="DNA LIGASE 1"/>
    <property type="match status" value="1"/>
</dbReference>
<dbReference type="NCBIfam" id="TIGR02779">
    <property type="entry name" value="NHEJ_ligase_lig"/>
    <property type="match status" value="1"/>
</dbReference>
<dbReference type="Pfam" id="PF04679">
    <property type="entry name" value="DNA_ligase_A_C"/>
    <property type="match status" value="1"/>
</dbReference>
<dbReference type="GO" id="GO:0006281">
    <property type="term" value="P:DNA repair"/>
    <property type="evidence" value="ECO:0007669"/>
    <property type="project" value="InterPro"/>
</dbReference>
<gene>
    <name evidence="6" type="ORF">DDV96_02925</name>
</gene>
<dbReference type="PANTHER" id="PTHR45674">
    <property type="entry name" value="DNA LIGASE 1/3 FAMILY MEMBER"/>
    <property type="match status" value="1"/>
</dbReference>
<dbReference type="EC" id="6.5.1.1" evidence="2"/>